<evidence type="ECO:0000313" key="4">
    <source>
        <dbReference type="Proteomes" id="UP000182278"/>
    </source>
</evidence>
<dbReference type="InterPro" id="IPR050659">
    <property type="entry name" value="Peptidase_M24B"/>
</dbReference>
<gene>
    <name evidence="3" type="ORF">AUJ66_06045</name>
</gene>
<dbReference type="PRINTS" id="PR00599">
    <property type="entry name" value="MAPEPTIDASE"/>
</dbReference>
<dbReference type="SUPFAM" id="SSF53092">
    <property type="entry name" value="Creatinase/prolidase N-terminal domain"/>
    <property type="match status" value="1"/>
</dbReference>
<evidence type="ECO:0000259" key="1">
    <source>
        <dbReference type="Pfam" id="PF00557"/>
    </source>
</evidence>
<dbReference type="EMBL" id="MNUO01000093">
    <property type="protein sequence ID" value="OIN96517.1"/>
    <property type="molecule type" value="Genomic_DNA"/>
</dbReference>
<dbReference type="AlphaFoldDB" id="A0A1J4SE26"/>
<dbReference type="Pfam" id="PF01321">
    <property type="entry name" value="Creatinase_N"/>
    <property type="match status" value="1"/>
</dbReference>
<dbReference type="PANTHER" id="PTHR46112:SF3">
    <property type="entry name" value="AMINOPEPTIDASE YPDF"/>
    <property type="match status" value="1"/>
</dbReference>
<sequence>MNYRIKKLREEIKKRGLDALLVTSPPNRYYLLDIENSIEGVCLITKNNAYFLTDFLYFEEASRCNIGTGNWSIKLVQQRTNKGLEEILKYHNIRKLGIEPDYMSLSRYLDLKKIKKLKLLPVKNLVEALRIIKDRDEIRNIRRACALTTKGFSYILKIIKPGITEREIANKLDYFLKTYDDVAFSTIVASGVRSSFPHAMPSEKRLCCGDAVVMDFGVKYKGYHADFTRTIFIGKADKKKISLYSLILEAQKRAIDKIKDGMPCKKVDSQARSLIEKKGYGKYFGHSLGHGVGRNIHEKPHLGKENKSPLRENMVVTVEPAVYIPGRFGIRIEDTVLVKKNGCEILTDFPKNITEI</sequence>
<name>A0A1J4SE26_9BACT</name>
<dbReference type="InterPro" id="IPR000587">
    <property type="entry name" value="Creatinase_N"/>
</dbReference>
<dbReference type="CDD" id="cd01092">
    <property type="entry name" value="APP-like"/>
    <property type="match status" value="1"/>
</dbReference>
<dbReference type="InterPro" id="IPR029149">
    <property type="entry name" value="Creatin/AminoP/Spt16_N"/>
</dbReference>
<dbReference type="InterPro" id="IPR001714">
    <property type="entry name" value="Pept_M24_MAP"/>
</dbReference>
<feature type="domain" description="Creatinase N-terminal" evidence="2">
    <location>
        <begin position="4"/>
        <end position="132"/>
    </location>
</feature>
<reference evidence="3 4" key="1">
    <citation type="journal article" date="2016" name="Environ. Microbiol.">
        <title>Genomic resolution of a cold subsurface aquifer community provides metabolic insights for novel microbes adapted to high CO concentrations.</title>
        <authorList>
            <person name="Probst A.J."/>
            <person name="Castelle C.J."/>
            <person name="Singh A."/>
            <person name="Brown C.T."/>
            <person name="Anantharaman K."/>
            <person name="Sharon I."/>
            <person name="Hug L.A."/>
            <person name="Burstein D."/>
            <person name="Emerson J.B."/>
            <person name="Thomas B.C."/>
            <person name="Banfield J.F."/>
        </authorList>
    </citation>
    <scope>NUCLEOTIDE SEQUENCE [LARGE SCALE GENOMIC DNA]</scope>
    <source>
        <strain evidence="3">CG1_02_38_46</strain>
    </source>
</reference>
<accession>A0A1J4SE26</accession>
<organism evidence="3 4">
    <name type="scientific">Candidatus Desantisbacteria bacterium CG1_02_38_46</name>
    <dbReference type="NCBI Taxonomy" id="1817893"/>
    <lineage>
        <taxon>Bacteria</taxon>
        <taxon>Candidatus Desantisiibacteriota</taxon>
    </lineage>
</organism>
<dbReference type="Proteomes" id="UP000182278">
    <property type="component" value="Unassembled WGS sequence"/>
</dbReference>
<dbReference type="SUPFAM" id="SSF55920">
    <property type="entry name" value="Creatinase/aminopeptidase"/>
    <property type="match status" value="1"/>
</dbReference>
<protein>
    <recommendedName>
        <fullName evidence="5">Xaa-Pro dipeptidase</fullName>
    </recommendedName>
</protein>
<dbReference type="Gene3D" id="3.90.230.10">
    <property type="entry name" value="Creatinase/methionine aminopeptidase superfamily"/>
    <property type="match status" value="1"/>
</dbReference>
<dbReference type="InterPro" id="IPR036005">
    <property type="entry name" value="Creatinase/aminopeptidase-like"/>
</dbReference>
<dbReference type="Gene3D" id="3.40.350.10">
    <property type="entry name" value="Creatinase/prolidase N-terminal domain"/>
    <property type="match status" value="1"/>
</dbReference>
<evidence type="ECO:0000313" key="3">
    <source>
        <dbReference type="EMBL" id="OIN96517.1"/>
    </source>
</evidence>
<feature type="domain" description="Peptidase M24" evidence="1">
    <location>
        <begin position="140"/>
        <end position="339"/>
    </location>
</feature>
<dbReference type="Pfam" id="PF00557">
    <property type="entry name" value="Peptidase_M24"/>
    <property type="match status" value="1"/>
</dbReference>
<comment type="caution">
    <text evidence="3">The sequence shown here is derived from an EMBL/GenBank/DDBJ whole genome shotgun (WGS) entry which is preliminary data.</text>
</comment>
<evidence type="ECO:0008006" key="5">
    <source>
        <dbReference type="Google" id="ProtNLM"/>
    </source>
</evidence>
<dbReference type="GO" id="GO:0004177">
    <property type="term" value="F:aminopeptidase activity"/>
    <property type="evidence" value="ECO:0007669"/>
    <property type="project" value="UniProtKB-ARBA"/>
</dbReference>
<dbReference type="PANTHER" id="PTHR46112">
    <property type="entry name" value="AMINOPEPTIDASE"/>
    <property type="match status" value="1"/>
</dbReference>
<dbReference type="GO" id="GO:0008235">
    <property type="term" value="F:metalloexopeptidase activity"/>
    <property type="evidence" value="ECO:0007669"/>
    <property type="project" value="UniProtKB-ARBA"/>
</dbReference>
<dbReference type="InterPro" id="IPR000994">
    <property type="entry name" value="Pept_M24"/>
</dbReference>
<dbReference type="STRING" id="1817893.AUJ66_06045"/>
<proteinExistence type="predicted"/>
<evidence type="ECO:0000259" key="2">
    <source>
        <dbReference type="Pfam" id="PF01321"/>
    </source>
</evidence>